<dbReference type="RefSeq" id="WP_235066235.1">
    <property type="nucleotide sequence ID" value="NZ_JAKFGM010000001.1"/>
</dbReference>
<evidence type="ECO:0000313" key="3">
    <source>
        <dbReference type="Proteomes" id="UP001139410"/>
    </source>
</evidence>
<organism evidence="2 3">
    <name type="scientific">Sphingomonas cremea</name>
    <dbReference type="NCBI Taxonomy" id="2904799"/>
    <lineage>
        <taxon>Bacteria</taxon>
        <taxon>Pseudomonadati</taxon>
        <taxon>Pseudomonadota</taxon>
        <taxon>Alphaproteobacteria</taxon>
        <taxon>Sphingomonadales</taxon>
        <taxon>Sphingomonadaceae</taxon>
        <taxon>Sphingomonas</taxon>
    </lineage>
</organism>
<comment type="caution">
    <text evidence="2">The sequence shown here is derived from an EMBL/GenBank/DDBJ whole genome shotgun (WGS) entry which is preliminary data.</text>
</comment>
<dbReference type="Gene3D" id="3.90.420.10">
    <property type="entry name" value="Oxidoreductase, molybdopterin-binding domain"/>
    <property type="match status" value="1"/>
</dbReference>
<dbReference type="EMBL" id="JAKFGM010000001">
    <property type="protein sequence ID" value="MCF2513735.1"/>
    <property type="molecule type" value="Genomic_DNA"/>
</dbReference>
<reference evidence="2" key="1">
    <citation type="submission" date="2022-01" db="EMBL/GenBank/DDBJ databases">
        <authorList>
            <person name="Jo J.-H."/>
            <person name="Im W.-T."/>
        </authorList>
    </citation>
    <scope>NUCLEOTIDE SEQUENCE</scope>
    <source>
        <strain evidence="2">G124</strain>
    </source>
</reference>
<keyword evidence="3" id="KW-1185">Reference proteome</keyword>
<feature type="domain" description="Oxidoreductase molybdopterin-binding" evidence="1">
    <location>
        <begin position="95"/>
        <end position="230"/>
    </location>
</feature>
<dbReference type="Pfam" id="PF00174">
    <property type="entry name" value="Oxidored_molyb"/>
    <property type="match status" value="1"/>
</dbReference>
<evidence type="ECO:0000313" key="2">
    <source>
        <dbReference type="EMBL" id="MCF2513735.1"/>
    </source>
</evidence>
<dbReference type="Proteomes" id="UP001139410">
    <property type="component" value="Unassembled WGS sequence"/>
</dbReference>
<dbReference type="AlphaFoldDB" id="A0A9X1QHX3"/>
<dbReference type="InterPro" id="IPR006311">
    <property type="entry name" value="TAT_signal"/>
</dbReference>
<dbReference type="PANTHER" id="PTHR43032">
    <property type="entry name" value="PROTEIN-METHIONINE-SULFOXIDE REDUCTASE"/>
    <property type="match status" value="1"/>
</dbReference>
<gene>
    <name evidence="2" type="ORF">LVY65_01455</name>
</gene>
<accession>A0A9X1QHX3</accession>
<name>A0A9X1QHX3_9SPHN</name>
<protein>
    <submittedName>
        <fullName evidence="2">Molybdopterin-dependent oxidoreductase</fullName>
    </submittedName>
</protein>
<evidence type="ECO:0000259" key="1">
    <source>
        <dbReference type="Pfam" id="PF00174"/>
    </source>
</evidence>
<dbReference type="InterPro" id="IPR000572">
    <property type="entry name" value="OxRdtase_Mopterin-bd_dom"/>
</dbReference>
<proteinExistence type="predicted"/>
<dbReference type="SUPFAM" id="SSF56524">
    <property type="entry name" value="Oxidoreductase molybdopterin-binding domain"/>
    <property type="match status" value="1"/>
</dbReference>
<dbReference type="PROSITE" id="PS51318">
    <property type="entry name" value="TAT"/>
    <property type="match status" value="1"/>
</dbReference>
<dbReference type="PANTHER" id="PTHR43032:SF2">
    <property type="entry name" value="BLL0505 PROTEIN"/>
    <property type="match status" value="1"/>
</dbReference>
<dbReference type="InterPro" id="IPR036374">
    <property type="entry name" value="OxRdtase_Mopterin-bd_sf"/>
</dbReference>
<sequence length="255" mass="28541">MPDLPPDHTRRRLIATIGASGAGLLAGCDRVNASPTMRSFLSLGEDASYRAHRLIGGKALATEFDASQVSPLFRPNGATMPQSPQYQRHLASGFAKWRLRVDGLVRRTLDLSLDAIRSLPQRTQITRHDCVEGWSAIGQWTGPQLSHLLRAAQLSDQARYIVFYCADEEGGRPYYESIDLNDAYHPQTILAHRLNGRPLPVMNGAPVRLRVERQLGYKHAKFVMRIEARARLDDLFGGKGGMWEDRSGYQWYAGI</sequence>